<evidence type="ECO:0000256" key="1">
    <source>
        <dbReference type="ARBA" id="ARBA00000098"/>
    </source>
</evidence>
<keyword evidence="17" id="KW-1185">Reference proteome</keyword>
<dbReference type="CDD" id="cd09603">
    <property type="entry name" value="M1_APN_like"/>
    <property type="match status" value="1"/>
</dbReference>
<dbReference type="RefSeq" id="WP_126444922.1">
    <property type="nucleotide sequence ID" value="NZ_CP034549.1"/>
</dbReference>
<evidence type="ECO:0000256" key="4">
    <source>
        <dbReference type="ARBA" id="ARBA00012564"/>
    </source>
</evidence>
<dbReference type="GO" id="GO:0016285">
    <property type="term" value="F:alanyl aminopeptidase activity"/>
    <property type="evidence" value="ECO:0007669"/>
    <property type="project" value="UniProtKB-EC"/>
</dbReference>
<feature type="domain" description="Peptidase M1 membrane alanine aminopeptidase" evidence="13">
    <location>
        <begin position="327"/>
        <end position="474"/>
    </location>
</feature>
<gene>
    <name evidence="16" type="ORF">EJ995_01485</name>
</gene>
<dbReference type="InterPro" id="IPR026444">
    <property type="entry name" value="Secre_tail"/>
</dbReference>
<dbReference type="OrthoDB" id="100605at2"/>
<keyword evidence="12" id="KW-0482">Metalloprotease</keyword>
<dbReference type="GO" id="GO:0042277">
    <property type="term" value="F:peptide binding"/>
    <property type="evidence" value="ECO:0007669"/>
    <property type="project" value="TreeGrafter"/>
</dbReference>
<keyword evidence="10" id="KW-0378">Hydrolase</keyword>
<dbReference type="GO" id="GO:0008270">
    <property type="term" value="F:zinc ion binding"/>
    <property type="evidence" value="ECO:0007669"/>
    <property type="project" value="InterPro"/>
</dbReference>
<dbReference type="GO" id="GO:0070006">
    <property type="term" value="F:metalloaminopeptidase activity"/>
    <property type="evidence" value="ECO:0007669"/>
    <property type="project" value="TreeGrafter"/>
</dbReference>
<dbReference type="Pfam" id="PF17900">
    <property type="entry name" value="Peptidase_M1_N"/>
    <property type="match status" value="1"/>
</dbReference>
<dbReference type="NCBIfam" id="TIGR04183">
    <property type="entry name" value="Por_Secre_tail"/>
    <property type="match status" value="1"/>
</dbReference>
<dbReference type="EC" id="3.4.11.2" evidence="4"/>
<dbReference type="InterPro" id="IPR027268">
    <property type="entry name" value="Peptidase_M4/M1_CTD_sf"/>
</dbReference>
<evidence type="ECO:0000313" key="16">
    <source>
        <dbReference type="EMBL" id="AZQ42969.1"/>
    </source>
</evidence>
<dbReference type="PANTHER" id="PTHR11533">
    <property type="entry name" value="PROTEASE M1 ZINC METALLOPROTEASE"/>
    <property type="match status" value="1"/>
</dbReference>
<feature type="domain" description="Aminopeptidase N-like N-terminal" evidence="14">
    <location>
        <begin position="61"/>
        <end position="238"/>
    </location>
</feature>
<dbReference type="Proteomes" id="UP000279600">
    <property type="component" value="Chromosome"/>
</dbReference>
<dbReference type="GO" id="GO:0005737">
    <property type="term" value="C:cytoplasm"/>
    <property type="evidence" value="ECO:0007669"/>
    <property type="project" value="TreeGrafter"/>
</dbReference>
<dbReference type="InterPro" id="IPR050344">
    <property type="entry name" value="Peptidase_M1_aminopeptidases"/>
</dbReference>
<comment type="cofactor">
    <cofactor evidence="2">
        <name>Zn(2+)</name>
        <dbReference type="ChEBI" id="CHEBI:29105"/>
    </cofactor>
</comment>
<evidence type="ECO:0000256" key="6">
    <source>
        <dbReference type="ARBA" id="ARBA00022438"/>
    </source>
</evidence>
<evidence type="ECO:0000256" key="11">
    <source>
        <dbReference type="ARBA" id="ARBA00022833"/>
    </source>
</evidence>
<dbReference type="InterPro" id="IPR045357">
    <property type="entry name" value="Aminopeptidase_N-like_N"/>
</dbReference>
<dbReference type="InterPro" id="IPR014782">
    <property type="entry name" value="Peptidase_M1_dom"/>
</dbReference>
<evidence type="ECO:0000256" key="2">
    <source>
        <dbReference type="ARBA" id="ARBA00001947"/>
    </source>
</evidence>
<comment type="catalytic activity">
    <reaction evidence="1">
        <text>Release of an N-terminal amino acid, Xaa-|-Yaa- from a peptide, amide or arylamide. Xaa is preferably Ala, but may be most amino acids including Pro (slow action). When a terminal hydrophobic residue is followed by a prolyl residue, the two may be released as an intact Xaa-Pro dipeptide.</text>
        <dbReference type="EC" id="3.4.11.2"/>
    </reaction>
</comment>
<dbReference type="GO" id="GO:0043171">
    <property type="term" value="P:peptide catabolic process"/>
    <property type="evidence" value="ECO:0007669"/>
    <property type="project" value="TreeGrafter"/>
</dbReference>
<evidence type="ECO:0000259" key="14">
    <source>
        <dbReference type="Pfam" id="PF17900"/>
    </source>
</evidence>
<evidence type="ECO:0000256" key="10">
    <source>
        <dbReference type="ARBA" id="ARBA00022801"/>
    </source>
</evidence>
<accession>A0A3S9MUW2</accession>
<dbReference type="PRINTS" id="PR00756">
    <property type="entry name" value="ALADIPTASE"/>
</dbReference>
<name>A0A3S9MUW2_9FLAO</name>
<dbReference type="KEGG" id="noj:EJ995_01485"/>
<protein>
    <recommendedName>
        <fullName evidence="5">Aminopeptidase N</fullName>
        <ecNumber evidence="4">3.4.11.2</ecNumber>
    </recommendedName>
</protein>
<keyword evidence="11" id="KW-0862">Zinc</keyword>
<proteinExistence type="inferred from homology"/>
<sequence>MKIDWCLWVFMVLAFAKADSLIAQQHTTVIDVSNDAVQACIAKSRLISSIPQKNAFVSQDNYDVLAVELELDIDPDMDAMSGEMTMDFKATENLNRIYLDFADGMTAETVTSDAGLTTITAIGNDLLQIDFENAIAADNQVTISIAYSGNPEGTGFGSYARRQHDGQGIIWTLSEPYGAKSWWPCKQDLNDKIDATTVTLNVPYGNTGVSNGLLIEELDNGAGKTYTWQHNYPIPAYLIAFAVTNYEKFTQEYESDLSAFNINNYVYPEDLERARSDLAVTPPMMSFFEESYGVYPFKDEKYGHAQFGWNGGMEHTTISFMGTFSFNLTAHELAHQWFGNKVTCGSWQDIWINESFATYANGKAIQKLKGEDSFKSWRESRLRSITSAPDGSVYVPAADTLSVSRVFNGRLSYNKGAMVLNMLEDRLGADVFNSVLKNFLNNNALAFDYAKTEDFLRVAEVTSGQDLREFFDDWIYDEGHPSYQVTYSQDQNLEVSLDIEQTTSHESVDLFEGQLPLRLVGENQTRDILVDINANQIQIVLDDIDFAVTDVMIDPETKIISSQNTATLSMDDFDTAQLRLYPNPARDYFIVDGMEGRMEQLIIYDLQGRIVDQYQDANASRFEVPATPGMYLVKIMLDDTTLLTRSLLVQ</sequence>
<dbReference type="SUPFAM" id="SSF63737">
    <property type="entry name" value="Leukotriene A4 hydrolase N-terminal domain"/>
    <property type="match status" value="1"/>
</dbReference>
<evidence type="ECO:0000256" key="5">
    <source>
        <dbReference type="ARBA" id="ARBA00015611"/>
    </source>
</evidence>
<dbReference type="GO" id="GO:0016020">
    <property type="term" value="C:membrane"/>
    <property type="evidence" value="ECO:0007669"/>
    <property type="project" value="TreeGrafter"/>
</dbReference>
<comment type="similarity">
    <text evidence="3">Belongs to the peptidase M1 family.</text>
</comment>
<dbReference type="GO" id="GO:0006508">
    <property type="term" value="P:proteolysis"/>
    <property type="evidence" value="ECO:0007669"/>
    <property type="project" value="UniProtKB-KW"/>
</dbReference>
<evidence type="ECO:0000256" key="7">
    <source>
        <dbReference type="ARBA" id="ARBA00022670"/>
    </source>
</evidence>
<feature type="domain" description="Secretion system C-terminal sorting" evidence="15">
    <location>
        <begin position="580"/>
        <end position="641"/>
    </location>
</feature>
<keyword evidence="6" id="KW-0031">Aminopeptidase</keyword>
<keyword evidence="9" id="KW-0732">Signal</keyword>
<dbReference type="InterPro" id="IPR042097">
    <property type="entry name" value="Aminopeptidase_N-like_N_sf"/>
</dbReference>
<evidence type="ECO:0000256" key="8">
    <source>
        <dbReference type="ARBA" id="ARBA00022723"/>
    </source>
</evidence>
<dbReference type="SUPFAM" id="SSF55486">
    <property type="entry name" value="Metalloproteases ('zincins'), catalytic domain"/>
    <property type="match status" value="1"/>
</dbReference>
<dbReference type="AlphaFoldDB" id="A0A3S9MUW2"/>
<dbReference type="Pfam" id="PF18962">
    <property type="entry name" value="Por_Secre_tail"/>
    <property type="match status" value="1"/>
</dbReference>
<evidence type="ECO:0000256" key="3">
    <source>
        <dbReference type="ARBA" id="ARBA00010136"/>
    </source>
</evidence>
<reference evidence="16 17" key="1">
    <citation type="submission" date="2018-12" db="EMBL/GenBank/DDBJ databases">
        <title>Complete genome of Nonlabens sp. MJ115.</title>
        <authorList>
            <person name="Choi H.S."/>
            <person name="Jung J."/>
        </authorList>
    </citation>
    <scope>NUCLEOTIDE SEQUENCE [LARGE SCALE GENOMIC DNA]</scope>
    <source>
        <strain evidence="16 17">MJ115</strain>
    </source>
</reference>
<evidence type="ECO:0000259" key="13">
    <source>
        <dbReference type="Pfam" id="PF01433"/>
    </source>
</evidence>
<dbReference type="GO" id="GO:0005615">
    <property type="term" value="C:extracellular space"/>
    <property type="evidence" value="ECO:0007669"/>
    <property type="project" value="TreeGrafter"/>
</dbReference>
<dbReference type="Gene3D" id="2.60.40.1730">
    <property type="entry name" value="tricorn interacting facor f3 domain"/>
    <property type="match status" value="1"/>
</dbReference>
<dbReference type="InterPro" id="IPR001930">
    <property type="entry name" value="Peptidase_M1"/>
</dbReference>
<evidence type="ECO:0000259" key="15">
    <source>
        <dbReference type="Pfam" id="PF18962"/>
    </source>
</evidence>
<evidence type="ECO:0000313" key="17">
    <source>
        <dbReference type="Proteomes" id="UP000279600"/>
    </source>
</evidence>
<dbReference type="Pfam" id="PF01433">
    <property type="entry name" value="Peptidase_M1"/>
    <property type="match status" value="1"/>
</dbReference>
<dbReference type="EMBL" id="CP034549">
    <property type="protein sequence ID" value="AZQ42969.1"/>
    <property type="molecule type" value="Genomic_DNA"/>
</dbReference>
<dbReference type="PANTHER" id="PTHR11533:SF174">
    <property type="entry name" value="PUROMYCIN-SENSITIVE AMINOPEPTIDASE-RELATED"/>
    <property type="match status" value="1"/>
</dbReference>
<evidence type="ECO:0000256" key="12">
    <source>
        <dbReference type="ARBA" id="ARBA00023049"/>
    </source>
</evidence>
<dbReference type="Gene3D" id="1.10.390.10">
    <property type="entry name" value="Neutral Protease Domain 2"/>
    <property type="match status" value="1"/>
</dbReference>
<keyword evidence="7" id="KW-0645">Protease</keyword>
<keyword evidence="8" id="KW-0479">Metal-binding</keyword>
<evidence type="ECO:0000256" key="9">
    <source>
        <dbReference type="ARBA" id="ARBA00022729"/>
    </source>
</evidence>
<organism evidence="16 17">
    <name type="scientific">Nonlabens ponticola</name>
    <dbReference type="NCBI Taxonomy" id="2496866"/>
    <lineage>
        <taxon>Bacteria</taxon>
        <taxon>Pseudomonadati</taxon>
        <taxon>Bacteroidota</taxon>
        <taxon>Flavobacteriia</taxon>
        <taxon>Flavobacteriales</taxon>
        <taxon>Flavobacteriaceae</taxon>
        <taxon>Nonlabens</taxon>
    </lineage>
</organism>